<evidence type="ECO:0000313" key="8">
    <source>
        <dbReference type="Proteomes" id="UP000290174"/>
    </source>
</evidence>
<reference evidence="7 8" key="1">
    <citation type="submission" date="2018-11" db="EMBL/GenBank/DDBJ databases">
        <title>Bradyrhizobium sp. nov., isolated from effective nodules of peanut in China.</title>
        <authorList>
            <person name="Li Y."/>
        </authorList>
    </citation>
    <scope>NUCLEOTIDE SEQUENCE [LARGE SCALE GENOMIC DNA]</scope>
    <source>
        <strain evidence="7 8">CCBAU 51770</strain>
    </source>
</reference>
<evidence type="ECO:0000256" key="1">
    <source>
        <dbReference type="ARBA" id="ARBA00022670"/>
    </source>
</evidence>
<keyword evidence="1" id="KW-0645">Protease</keyword>
<dbReference type="PROSITE" id="PS50249">
    <property type="entry name" value="MPN"/>
    <property type="match status" value="1"/>
</dbReference>
<evidence type="ECO:0000259" key="6">
    <source>
        <dbReference type="PROSITE" id="PS50249"/>
    </source>
</evidence>
<keyword evidence="2" id="KW-0479">Metal-binding</keyword>
<keyword evidence="5" id="KW-0482">Metalloprotease</keyword>
<dbReference type="InterPro" id="IPR028090">
    <property type="entry name" value="JAB_dom_prok"/>
</dbReference>
<evidence type="ECO:0000256" key="3">
    <source>
        <dbReference type="ARBA" id="ARBA00022801"/>
    </source>
</evidence>
<feature type="domain" description="MPN" evidence="6">
    <location>
        <begin position="58"/>
        <end position="194"/>
    </location>
</feature>
<dbReference type="Proteomes" id="UP000290174">
    <property type="component" value="Unassembled WGS sequence"/>
</dbReference>
<keyword evidence="4" id="KW-0862">Zinc</keyword>
<evidence type="ECO:0000256" key="2">
    <source>
        <dbReference type="ARBA" id="ARBA00022723"/>
    </source>
</evidence>
<name>A0A4Q0QAP3_9BRAD</name>
<dbReference type="Pfam" id="PF14464">
    <property type="entry name" value="Prok-JAB"/>
    <property type="match status" value="1"/>
</dbReference>
<sequence length="209" mass="23619">MAFLDSRRRGVQRSRSLRDLRLGSSARAAGRYGRPFRGRLVVFVSGPALRFEVGRLAVLVTPDVLATFDAHRQKRFYHSEAGGQLFARVRGNGWEVVAATGPRPRDRRYRFSFRPHRPSEQEEIFHHHALGLDYVGDWHTHPEDAPTPSPADLWSIAELVKRSTHHLPGFLLVIVGRRQFPDGLWASFHSVGGAQLDAKRMHLSSLTEG</sequence>
<evidence type="ECO:0000313" key="7">
    <source>
        <dbReference type="EMBL" id="RXG85706.1"/>
    </source>
</evidence>
<accession>A0A4Q0QAP3</accession>
<evidence type="ECO:0000256" key="5">
    <source>
        <dbReference type="ARBA" id="ARBA00023049"/>
    </source>
</evidence>
<dbReference type="AlphaFoldDB" id="A0A4Q0QAP3"/>
<dbReference type="EMBL" id="RKMK01000055">
    <property type="protein sequence ID" value="RXG85706.1"/>
    <property type="molecule type" value="Genomic_DNA"/>
</dbReference>
<protein>
    <recommendedName>
        <fullName evidence="6">MPN domain-containing protein</fullName>
    </recommendedName>
</protein>
<keyword evidence="3" id="KW-0378">Hydrolase</keyword>
<dbReference type="SUPFAM" id="SSF102712">
    <property type="entry name" value="JAB1/MPN domain"/>
    <property type="match status" value="1"/>
</dbReference>
<dbReference type="Gene3D" id="3.40.140.10">
    <property type="entry name" value="Cytidine Deaminase, domain 2"/>
    <property type="match status" value="1"/>
</dbReference>
<dbReference type="GO" id="GO:0008237">
    <property type="term" value="F:metallopeptidase activity"/>
    <property type="evidence" value="ECO:0007669"/>
    <property type="project" value="UniProtKB-KW"/>
</dbReference>
<proteinExistence type="predicted"/>
<dbReference type="GO" id="GO:0046872">
    <property type="term" value="F:metal ion binding"/>
    <property type="evidence" value="ECO:0007669"/>
    <property type="project" value="UniProtKB-KW"/>
</dbReference>
<dbReference type="InterPro" id="IPR037518">
    <property type="entry name" value="MPN"/>
</dbReference>
<comment type="caution">
    <text evidence="7">The sequence shown here is derived from an EMBL/GenBank/DDBJ whole genome shotgun (WGS) entry which is preliminary data.</text>
</comment>
<evidence type="ECO:0000256" key="4">
    <source>
        <dbReference type="ARBA" id="ARBA00022833"/>
    </source>
</evidence>
<organism evidence="7 8">
    <name type="scientific">Bradyrhizobium zhanjiangense</name>
    <dbReference type="NCBI Taxonomy" id="1325107"/>
    <lineage>
        <taxon>Bacteria</taxon>
        <taxon>Pseudomonadati</taxon>
        <taxon>Pseudomonadota</taxon>
        <taxon>Alphaproteobacteria</taxon>
        <taxon>Hyphomicrobiales</taxon>
        <taxon>Nitrobacteraceae</taxon>
        <taxon>Bradyrhizobium</taxon>
    </lineage>
</organism>
<gene>
    <name evidence="7" type="ORF">EAS61_35490</name>
</gene>
<dbReference type="GO" id="GO:0006508">
    <property type="term" value="P:proteolysis"/>
    <property type="evidence" value="ECO:0007669"/>
    <property type="project" value="UniProtKB-KW"/>
</dbReference>